<dbReference type="GO" id="GO:0006633">
    <property type="term" value="P:fatty acid biosynthetic process"/>
    <property type="evidence" value="ECO:0007669"/>
    <property type="project" value="TreeGrafter"/>
</dbReference>
<keyword evidence="6" id="KW-1185">Reference proteome</keyword>
<feature type="domain" description="Ketosynthase family 3 (KS3)" evidence="4">
    <location>
        <begin position="74"/>
        <end position="315"/>
    </location>
</feature>
<dbReference type="HOGENOM" id="CLU_787489_0_0_1"/>
<feature type="region of interest" description="Disordered" evidence="3">
    <location>
        <begin position="41"/>
        <end position="68"/>
    </location>
</feature>
<name>B0Y936_ASPFC</name>
<keyword evidence="1" id="KW-0596">Phosphopantetheine</keyword>
<evidence type="ECO:0000256" key="1">
    <source>
        <dbReference type="ARBA" id="ARBA00022450"/>
    </source>
</evidence>
<feature type="region of interest" description="Disordered" evidence="3">
    <location>
        <begin position="1"/>
        <end position="20"/>
    </location>
</feature>
<protein>
    <submittedName>
        <fullName evidence="5">Polyketide synthase, putative</fullName>
    </submittedName>
</protein>
<dbReference type="GO" id="GO:0044550">
    <property type="term" value="P:secondary metabolite biosynthetic process"/>
    <property type="evidence" value="ECO:0007669"/>
    <property type="project" value="TreeGrafter"/>
</dbReference>
<dbReference type="Gene3D" id="3.40.47.10">
    <property type="match status" value="1"/>
</dbReference>
<dbReference type="InterPro" id="IPR029058">
    <property type="entry name" value="AB_hydrolase_fold"/>
</dbReference>
<reference evidence="5 6" key="1">
    <citation type="journal article" date="2008" name="PLoS Genet.">
        <title>Genomic islands in the pathogenic filamentous fungus Aspergillus fumigatus.</title>
        <authorList>
            <person name="Fedorova N.D."/>
            <person name="Khaldi N."/>
            <person name="Joardar V.S."/>
            <person name="Maiti R."/>
            <person name="Amedeo P."/>
            <person name="Anderson M.J."/>
            <person name="Crabtree J."/>
            <person name="Silva J.C."/>
            <person name="Badger J.H."/>
            <person name="Albarraq A."/>
            <person name="Angiuoli S."/>
            <person name="Bussey H."/>
            <person name="Bowyer P."/>
            <person name="Cotty P.J."/>
            <person name="Dyer P.S."/>
            <person name="Egan A."/>
            <person name="Galens K."/>
            <person name="Fraser-Liggett C.M."/>
            <person name="Haas B.J."/>
            <person name="Inman J.M."/>
            <person name="Kent R."/>
            <person name="Lemieux S."/>
            <person name="Malavazi I."/>
            <person name="Orvis J."/>
            <person name="Roemer T."/>
            <person name="Ronning C.M."/>
            <person name="Sundaram J.P."/>
            <person name="Sutton G."/>
            <person name="Turner G."/>
            <person name="Venter J.C."/>
            <person name="White O.R."/>
            <person name="Whitty B.R."/>
            <person name="Youngman P."/>
            <person name="Wolfe K.H."/>
            <person name="Goldman G.H."/>
            <person name="Wortman J.R."/>
            <person name="Jiang B."/>
            <person name="Denning D.W."/>
            <person name="Nierman W.C."/>
        </authorList>
    </citation>
    <scope>NUCLEOTIDE SEQUENCE [LARGE SCALE GENOMIC DNA]</scope>
    <source>
        <strain evidence="6">CBS 144.89 / FGSC A1163 / CEA10</strain>
    </source>
</reference>
<evidence type="ECO:0000313" key="5">
    <source>
        <dbReference type="EMBL" id="EDP49917.1"/>
    </source>
</evidence>
<dbReference type="InterPro" id="IPR014030">
    <property type="entry name" value="Ketoacyl_synth_N"/>
</dbReference>
<dbReference type="PANTHER" id="PTHR43775">
    <property type="entry name" value="FATTY ACID SYNTHASE"/>
    <property type="match status" value="1"/>
</dbReference>
<accession>B0Y936</accession>
<proteinExistence type="predicted"/>
<dbReference type="EMBL" id="DS499599">
    <property type="protein sequence ID" value="EDP49917.1"/>
    <property type="molecule type" value="Genomic_DNA"/>
</dbReference>
<sequence length="352" mass="38923">MASNGCLTPSELNGQSNGHINGATNGYSNGHISGLTNGYTDGHVDDRNGHANGYTDGHIEDYTRHEDHKPPAPVAICGMGMRLPGGIRDEQSFYEFLINKGDARSSTPNDRYNVDAYYSPHGKHGTVITKHGYFLKDTDLTQFDPSMFGITAAEAEQLDPSQQENQEHIKAIVDIRAVISISAPLDTNAPELRIPRPRTFIGTRPPPPREAEARIRTYIKNILPGAIRTESKPTAEMWELVLCVSQQAYLPRLFGVKGSGQKAALSGIMESLEKWKEERGKGLPALWIVHGSGDTMIPPVCSTGFVQRLREVLPSIPVRLDVLPGEHLFDVDITVEEEWVTMGRGFLEHYWP</sequence>
<dbReference type="GO" id="GO:0004312">
    <property type="term" value="F:fatty acid synthase activity"/>
    <property type="evidence" value="ECO:0007669"/>
    <property type="project" value="TreeGrafter"/>
</dbReference>
<dbReference type="SMART" id="SM00825">
    <property type="entry name" value="PKS_KS"/>
    <property type="match status" value="1"/>
</dbReference>
<dbReference type="Gene3D" id="3.40.50.1820">
    <property type="entry name" value="alpha/beta hydrolase"/>
    <property type="match status" value="1"/>
</dbReference>
<keyword evidence="2" id="KW-0597">Phosphoprotein</keyword>
<organism evidence="5 6">
    <name type="scientific">Aspergillus fumigatus (strain CBS 144.89 / FGSC A1163 / CEA10)</name>
    <name type="common">Neosartorya fumigata</name>
    <dbReference type="NCBI Taxonomy" id="451804"/>
    <lineage>
        <taxon>Eukaryota</taxon>
        <taxon>Fungi</taxon>
        <taxon>Dikarya</taxon>
        <taxon>Ascomycota</taxon>
        <taxon>Pezizomycotina</taxon>
        <taxon>Eurotiomycetes</taxon>
        <taxon>Eurotiomycetidae</taxon>
        <taxon>Eurotiales</taxon>
        <taxon>Aspergillaceae</taxon>
        <taxon>Aspergillus</taxon>
        <taxon>Aspergillus subgen. Fumigati</taxon>
    </lineage>
</organism>
<dbReference type="InterPro" id="IPR050091">
    <property type="entry name" value="PKS_NRPS_Biosynth_Enz"/>
</dbReference>
<dbReference type="AlphaFoldDB" id="B0Y936"/>
<dbReference type="InterPro" id="IPR020841">
    <property type="entry name" value="PKS_Beta-ketoAc_synthase_dom"/>
</dbReference>
<dbReference type="OrthoDB" id="19653at2759"/>
<dbReference type="SUPFAM" id="SSF53901">
    <property type="entry name" value="Thiolase-like"/>
    <property type="match status" value="1"/>
</dbReference>
<feature type="compositionally biased region" description="Basic and acidic residues" evidence="3">
    <location>
        <begin position="57"/>
        <end position="68"/>
    </location>
</feature>
<evidence type="ECO:0000256" key="2">
    <source>
        <dbReference type="ARBA" id="ARBA00022553"/>
    </source>
</evidence>
<dbReference type="SUPFAM" id="SSF53474">
    <property type="entry name" value="alpha/beta-Hydrolases"/>
    <property type="match status" value="1"/>
</dbReference>
<evidence type="ECO:0000313" key="6">
    <source>
        <dbReference type="Proteomes" id="UP000001699"/>
    </source>
</evidence>
<evidence type="ECO:0000259" key="4">
    <source>
        <dbReference type="SMART" id="SM00825"/>
    </source>
</evidence>
<dbReference type="PANTHER" id="PTHR43775:SF37">
    <property type="entry name" value="SI:DKEY-61P9.11"/>
    <property type="match status" value="1"/>
</dbReference>
<dbReference type="Proteomes" id="UP000001699">
    <property type="component" value="Unassembled WGS sequence"/>
</dbReference>
<evidence type="ECO:0000256" key="3">
    <source>
        <dbReference type="SAM" id="MobiDB-lite"/>
    </source>
</evidence>
<gene>
    <name evidence="5" type="ORF">AFUB_079500</name>
</gene>
<dbReference type="Pfam" id="PF00109">
    <property type="entry name" value="ketoacyl-synt"/>
    <property type="match status" value="1"/>
</dbReference>
<dbReference type="InterPro" id="IPR016039">
    <property type="entry name" value="Thiolase-like"/>
</dbReference>
<dbReference type="VEuPathDB" id="FungiDB:AFUB_079500"/>